<keyword evidence="8" id="KW-0547">Nucleotide-binding</keyword>
<dbReference type="InterPro" id="IPR050398">
    <property type="entry name" value="HssS/ArlS-like"/>
</dbReference>
<dbReference type="InterPro" id="IPR003661">
    <property type="entry name" value="HisK_dim/P_dom"/>
</dbReference>
<dbReference type="EMBL" id="CP015756">
    <property type="protein sequence ID" value="APC42425.1"/>
    <property type="molecule type" value="Genomic_DNA"/>
</dbReference>
<organism evidence="17 18">
    <name type="scientific">Clostridium estertheticum subsp. estertheticum</name>
    <dbReference type="NCBI Taxonomy" id="1552"/>
    <lineage>
        <taxon>Bacteria</taxon>
        <taxon>Bacillati</taxon>
        <taxon>Bacillota</taxon>
        <taxon>Clostridia</taxon>
        <taxon>Eubacteriales</taxon>
        <taxon>Clostridiaceae</taxon>
        <taxon>Clostridium</taxon>
    </lineage>
</organism>
<dbReference type="SMART" id="SM00304">
    <property type="entry name" value="HAMP"/>
    <property type="match status" value="1"/>
</dbReference>
<evidence type="ECO:0000256" key="8">
    <source>
        <dbReference type="ARBA" id="ARBA00022741"/>
    </source>
</evidence>
<dbReference type="InterPro" id="IPR003594">
    <property type="entry name" value="HATPase_dom"/>
</dbReference>
<feature type="transmembrane region" description="Helical" evidence="14">
    <location>
        <begin position="172"/>
        <end position="193"/>
    </location>
</feature>
<protein>
    <recommendedName>
        <fullName evidence="3">histidine kinase</fullName>
        <ecNumber evidence="3">2.7.13.3</ecNumber>
    </recommendedName>
</protein>
<dbReference type="Pfam" id="PF00672">
    <property type="entry name" value="HAMP"/>
    <property type="match status" value="1"/>
</dbReference>
<feature type="domain" description="HAMP" evidence="16">
    <location>
        <begin position="199"/>
        <end position="251"/>
    </location>
</feature>
<gene>
    <name evidence="17" type="ORF">A7L45_21465</name>
</gene>
<dbReference type="AlphaFoldDB" id="A0A1J0GM90"/>
<evidence type="ECO:0000256" key="7">
    <source>
        <dbReference type="ARBA" id="ARBA00022692"/>
    </source>
</evidence>
<evidence type="ECO:0000256" key="5">
    <source>
        <dbReference type="ARBA" id="ARBA00022553"/>
    </source>
</evidence>
<dbReference type="EC" id="2.7.13.3" evidence="3"/>
<comment type="catalytic activity">
    <reaction evidence="1">
        <text>ATP + protein L-histidine = ADP + protein N-phospho-L-histidine.</text>
        <dbReference type="EC" id="2.7.13.3"/>
    </reaction>
</comment>
<dbReference type="Gene3D" id="6.10.340.10">
    <property type="match status" value="1"/>
</dbReference>
<dbReference type="CDD" id="cd00075">
    <property type="entry name" value="HATPase"/>
    <property type="match status" value="1"/>
</dbReference>
<dbReference type="PANTHER" id="PTHR45528">
    <property type="entry name" value="SENSOR HISTIDINE KINASE CPXA"/>
    <property type="match status" value="1"/>
</dbReference>
<evidence type="ECO:0000256" key="14">
    <source>
        <dbReference type="SAM" id="Phobius"/>
    </source>
</evidence>
<dbReference type="CDD" id="cd06225">
    <property type="entry name" value="HAMP"/>
    <property type="match status" value="1"/>
</dbReference>
<keyword evidence="13 14" id="KW-0472">Membrane</keyword>
<evidence type="ECO:0000259" key="15">
    <source>
        <dbReference type="PROSITE" id="PS50109"/>
    </source>
</evidence>
<dbReference type="PRINTS" id="PR00344">
    <property type="entry name" value="BCTRLSENSOR"/>
</dbReference>
<dbReference type="Pfam" id="PF00512">
    <property type="entry name" value="HisKA"/>
    <property type="match status" value="1"/>
</dbReference>
<keyword evidence="9" id="KW-0418">Kinase</keyword>
<dbReference type="SMART" id="SM00387">
    <property type="entry name" value="HATPase_c"/>
    <property type="match status" value="1"/>
</dbReference>
<keyword evidence="7 14" id="KW-0812">Transmembrane</keyword>
<evidence type="ECO:0000313" key="17">
    <source>
        <dbReference type="EMBL" id="APC42425.1"/>
    </source>
</evidence>
<keyword evidence="6" id="KW-0808">Transferase</keyword>
<dbReference type="GO" id="GO:0005886">
    <property type="term" value="C:plasma membrane"/>
    <property type="evidence" value="ECO:0007669"/>
    <property type="project" value="UniProtKB-SubCell"/>
</dbReference>
<evidence type="ECO:0000256" key="10">
    <source>
        <dbReference type="ARBA" id="ARBA00022840"/>
    </source>
</evidence>
<dbReference type="SUPFAM" id="SSF158472">
    <property type="entry name" value="HAMP domain-like"/>
    <property type="match status" value="1"/>
</dbReference>
<keyword evidence="5" id="KW-0597">Phosphoprotein</keyword>
<dbReference type="InterPro" id="IPR036890">
    <property type="entry name" value="HATPase_C_sf"/>
</dbReference>
<evidence type="ECO:0000256" key="6">
    <source>
        <dbReference type="ARBA" id="ARBA00022679"/>
    </source>
</evidence>
<dbReference type="GO" id="GO:0000155">
    <property type="term" value="F:phosphorelay sensor kinase activity"/>
    <property type="evidence" value="ECO:0007669"/>
    <property type="project" value="InterPro"/>
</dbReference>
<dbReference type="InterPro" id="IPR036097">
    <property type="entry name" value="HisK_dim/P_sf"/>
</dbReference>
<dbReference type="RefSeq" id="WP_071614710.1">
    <property type="nucleotide sequence ID" value="NZ_CP015756.1"/>
</dbReference>
<dbReference type="CDD" id="cd00082">
    <property type="entry name" value="HisKA"/>
    <property type="match status" value="1"/>
</dbReference>
<dbReference type="FunFam" id="3.30.565.10:FF:000006">
    <property type="entry name" value="Sensor histidine kinase WalK"/>
    <property type="match status" value="1"/>
</dbReference>
<dbReference type="STRING" id="1552.A7L45_21465"/>
<dbReference type="Proteomes" id="UP000182569">
    <property type="component" value="Chromosome"/>
</dbReference>
<evidence type="ECO:0000256" key="11">
    <source>
        <dbReference type="ARBA" id="ARBA00022989"/>
    </source>
</evidence>
<evidence type="ECO:0000256" key="2">
    <source>
        <dbReference type="ARBA" id="ARBA00004651"/>
    </source>
</evidence>
<dbReference type="Pfam" id="PF02518">
    <property type="entry name" value="HATPase_c"/>
    <property type="match status" value="1"/>
</dbReference>
<evidence type="ECO:0000256" key="9">
    <source>
        <dbReference type="ARBA" id="ARBA00022777"/>
    </source>
</evidence>
<dbReference type="PROSITE" id="PS50109">
    <property type="entry name" value="HIS_KIN"/>
    <property type="match status" value="1"/>
</dbReference>
<evidence type="ECO:0000256" key="13">
    <source>
        <dbReference type="ARBA" id="ARBA00023136"/>
    </source>
</evidence>
<evidence type="ECO:0000313" key="18">
    <source>
        <dbReference type="Proteomes" id="UP000182569"/>
    </source>
</evidence>
<dbReference type="InterPro" id="IPR005467">
    <property type="entry name" value="His_kinase_dom"/>
</dbReference>
<dbReference type="SUPFAM" id="SSF55874">
    <property type="entry name" value="ATPase domain of HSP90 chaperone/DNA topoisomerase II/histidine kinase"/>
    <property type="match status" value="1"/>
</dbReference>
<feature type="transmembrane region" description="Helical" evidence="14">
    <location>
        <begin position="26"/>
        <end position="48"/>
    </location>
</feature>
<accession>A0A1J0GM90</accession>
<dbReference type="PANTHER" id="PTHR45528:SF1">
    <property type="entry name" value="SENSOR HISTIDINE KINASE CPXA"/>
    <property type="match status" value="1"/>
</dbReference>
<dbReference type="InterPro" id="IPR004358">
    <property type="entry name" value="Sig_transdc_His_kin-like_C"/>
</dbReference>
<dbReference type="Gene3D" id="1.10.287.130">
    <property type="match status" value="1"/>
</dbReference>
<keyword evidence="11 14" id="KW-1133">Transmembrane helix</keyword>
<evidence type="ECO:0000256" key="4">
    <source>
        <dbReference type="ARBA" id="ARBA00022475"/>
    </source>
</evidence>
<feature type="domain" description="Histidine kinase" evidence="15">
    <location>
        <begin position="266"/>
        <end position="484"/>
    </location>
</feature>
<keyword evidence="12" id="KW-0902">Two-component regulatory system</keyword>
<dbReference type="KEGG" id="ceu:A7L45_21465"/>
<evidence type="ECO:0000256" key="12">
    <source>
        <dbReference type="ARBA" id="ARBA00023012"/>
    </source>
</evidence>
<comment type="subcellular location">
    <subcellularLocation>
        <location evidence="2">Cell membrane</location>
        <topology evidence="2">Multi-pass membrane protein</topology>
    </subcellularLocation>
</comment>
<sequence length="487" mass="56209">MNRKKLKKIGLYFKSKKMATQLFKNYIIFLIIIIAIFMLTMVTLLVYFSADYVDLPTNKATAEYIIKQNYKDINVTNFIKHKGYVEVLDKNLVIVMENGSKHKVGFKYPQKYYQDMITNNLKDGYFYSSKYGTKKEFILITAMPNSIFDAYTWGFEHKQQLEEVSKRKNDGFTFLTIFPFIIFIFLLSTMVLYSKLTSMMFVKPLKKLLKGVNTVKNGEYSTRVEINSLNEIGQLKDAFNLMAEKIQEEKLLKEKAEHNRKRMILDISHDLKNPLTSILGYSEFLLENDDIEIEERNKLLKVINNNSRRANDLIQDLFEFSRVESTEYKLDVSNHDIGEFLRELIAGYVPIMEQKGVLYEFSITEDEVEIPFDRKNLDRALSNILLNSIKYNSPGITISIKLLLDNNVASIIIEDNGVGIPKEFQGNIFEPFVRVDTTRNSRNGGTGLGLAISKAIIEKHGGSITLVQDINKGCKFMIKLNKSIYNI</sequence>
<evidence type="ECO:0000256" key="3">
    <source>
        <dbReference type="ARBA" id="ARBA00012438"/>
    </source>
</evidence>
<keyword evidence="10" id="KW-0067">ATP-binding</keyword>
<dbReference type="GO" id="GO:0005524">
    <property type="term" value="F:ATP binding"/>
    <property type="evidence" value="ECO:0007669"/>
    <property type="project" value="UniProtKB-KW"/>
</dbReference>
<keyword evidence="4" id="KW-1003">Cell membrane</keyword>
<keyword evidence="18" id="KW-1185">Reference proteome</keyword>
<dbReference type="SUPFAM" id="SSF47384">
    <property type="entry name" value="Homodimeric domain of signal transducing histidine kinase"/>
    <property type="match status" value="1"/>
</dbReference>
<evidence type="ECO:0000256" key="1">
    <source>
        <dbReference type="ARBA" id="ARBA00000085"/>
    </source>
</evidence>
<dbReference type="PROSITE" id="PS50885">
    <property type="entry name" value="HAMP"/>
    <property type="match status" value="1"/>
</dbReference>
<name>A0A1J0GM90_9CLOT</name>
<dbReference type="InterPro" id="IPR003660">
    <property type="entry name" value="HAMP_dom"/>
</dbReference>
<proteinExistence type="predicted"/>
<dbReference type="OrthoDB" id="335833at2"/>
<dbReference type="SMART" id="SM00388">
    <property type="entry name" value="HisKA"/>
    <property type="match status" value="1"/>
</dbReference>
<dbReference type="Gene3D" id="3.30.565.10">
    <property type="entry name" value="Histidine kinase-like ATPase, C-terminal domain"/>
    <property type="match status" value="1"/>
</dbReference>
<reference evidence="18" key="1">
    <citation type="journal article" date="2016" name="Front. Microbiol.">
        <title>Complete Genome Sequence of Clostridium estertheticum DSM 8809, a Microbe Identified in Spoiled Vacuum Packed Beef.</title>
        <authorList>
            <person name="Yu Z."/>
            <person name="Gunn L."/>
            <person name="Brennan E."/>
            <person name="Reid R."/>
            <person name="Wall P.G."/>
            <person name="Gaora O.P."/>
            <person name="Hurley D."/>
            <person name="Bolton D."/>
            <person name="Fanning S."/>
        </authorList>
    </citation>
    <scope>NUCLEOTIDE SEQUENCE [LARGE SCALE GENOMIC DNA]</scope>
    <source>
        <strain evidence="18">DSM 8809</strain>
    </source>
</reference>
<evidence type="ECO:0000259" key="16">
    <source>
        <dbReference type="PROSITE" id="PS50885"/>
    </source>
</evidence>